<organism evidence="1 2">
    <name type="scientific">[Ruminococcus] lactaris ATCC 29176</name>
    <dbReference type="NCBI Taxonomy" id="471875"/>
    <lineage>
        <taxon>Bacteria</taxon>
        <taxon>Bacillati</taxon>
        <taxon>Bacillota</taxon>
        <taxon>Clostridia</taxon>
        <taxon>Lachnospirales</taxon>
        <taxon>Lachnospiraceae</taxon>
        <taxon>Mediterraneibacter</taxon>
    </lineage>
</organism>
<dbReference type="AlphaFoldDB" id="B5CPK6"/>
<protein>
    <submittedName>
        <fullName evidence="1">Uncharacterized protein</fullName>
    </submittedName>
</protein>
<evidence type="ECO:0000313" key="2">
    <source>
        <dbReference type="Proteomes" id="UP000003254"/>
    </source>
</evidence>
<dbReference type="HOGENOM" id="CLU_3221635_0_0_9"/>
<gene>
    <name evidence="1" type="ORF">RUMLAC_01400</name>
</gene>
<dbReference type="Proteomes" id="UP000003254">
    <property type="component" value="Unassembled WGS sequence"/>
</dbReference>
<sequence>MIAEIKEQMGEKGMRQEIFAIYKRKFPRHSSFQTEMKNYFGIRG</sequence>
<name>B5CPK6_9FIRM</name>
<evidence type="ECO:0000313" key="1">
    <source>
        <dbReference type="EMBL" id="EDY32798.1"/>
    </source>
</evidence>
<comment type="caution">
    <text evidence="1">The sequence shown here is derived from an EMBL/GenBank/DDBJ whole genome shotgun (WGS) entry which is preliminary data.</text>
</comment>
<accession>B5CPK6</accession>
<keyword evidence="2" id="KW-1185">Reference proteome</keyword>
<proteinExistence type="predicted"/>
<reference evidence="1 2" key="2">
    <citation type="submission" date="2008-08" db="EMBL/GenBank/DDBJ databases">
        <authorList>
            <person name="Fulton L."/>
            <person name="Clifton S."/>
            <person name="Fulton B."/>
            <person name="Xu J."/>
            <person name="Minx P."/>
            <person name="Pepin K.H."/>
            <person name="Johnson M."/>
            <person name="Bhonagiri V."/>
            <person name="Nash W.E."/>
            <person name="Mardis E.R."/>
            <person name="Wilson R.K."/>
        </authorList>
    </citation>
    <scope>NUCLEOTIDE SEQUENCE [LARGE SCALE GENOMIC DNA]</scope>
    <source>
        <strain evidence="1 2">ATCC 29176</strain>
    </source>
</reference>
<reference evidence="1 2" key="1">
    <citation type="submission" date="2008-08" db="EMBL/GenBank/DDBJ databases">
        <title>Draft genome sequence of Ruminococcus lactaris ATCC 29176.</title>
        <authorList>
            <person name="Sudarsanam P."/>
            <person name="Ley R."/>
            <person name="Guruge J."/>
            <person name="Turnbaugh P.J."/>
            <person name="Mahowald M."/>
            <person name="Liep D."/>
            <person name="Gordon J."/>
        </authorList>
    </citation>
    <scope>NUCLEOTIDE SEQUENCE [LARGE SCALE GENOMIC DNA]</scope>
    <source>
        <strain evidence="1 2">ATCC 29176</strain>
    </source>
</reference>
<dbReference type="EMBL" id="ABOU02000033">
    <property type="protein sequence ID" value="EDY32798.1"/>
    <property type="molecule type" value="Genomic_DNA"/>
</dbReference>